<dbReference type="Pfam" id="PF13349">
    <property type="entry name" value="DUF4097"/>
    <property type="match status" value="1"/>
</dbReference>
<accession>A0A5K7SAC2</accession>
<feature type="domain" description="DUF4097" evidence="1">
    <location>
        <begin position="129"/>
        <end position="225"/>
    </location>
</feature>
<reference evidence="2" key="1">
    <citation type="journal article" date="2020" name="Int. J. Syst. Evol. Microbiol.">
        <title>Aquipluma nitroreducens gen. nov. sp. nov., a novel facultatively anaerobic bacterium isolated from a freshwater lake.</title>
        <authorList>
            <person name="Watanabe M."/>
            <person name="Kojima H."/>
            <person name="Fukui M."/>
        </authorList>
    </citation>
    <scope>NUCLEOTIDE SEQUENCE</scope>
    <source>
        <strain evidence="2">MeG22</strain>
    </source>
</reference>
<proteinExistence type="predicted"/>
<keyword evidence="3" id="KW-1185">Reference proteome</keyword>
<sequence length="265" mass="28710">MKRIAIIFTVLVFPFIVMGQTKKFEYTPKVKGKIEITNLLGEIALQNSGSGAIVIESDFNLERPDRAAGLKLLGSAEDNTDLGVNVSEENGVVSIQGATRQVRDYKYKILIPTGMAVNLDYGSPFAKEDVTVDSFTGSLEIKTLNANVKITKSSGPFTVNSISGDVEVVFDKINQSEPSSLATVSGLVDVTLPGTEKANIEISTINGNVFNNLDLKSTEKPTEKDKLAYGMDVIRMRGGNSYTLNGGGQKVYLKSISGNIYLRKR</sequence>
<evidence type="ECO:0000313" key="2">
    <source>
        <dbReference type="EMBL" id="BBE18455.1"/>
    </source>
</evidence>
<dbReference type="Proteomes" id="UP001193389">
    <property type="component" value="Chromosome"/>
</dbReference>
<dbReference type="InterPro" id="IPR025164">
    <property type="entry name" value="Toastrack_DUF4097"/>
</dbReference>
<evidence type="ECO:0000259" key="1">
    <source>
        <dbReference type="Pfam" id="PF13349"/>
    </source>
</evidence>
<gene>
    <name evidence="2" type="ORF">AQPE_2617</name>
</gene>
<protein>
    <recommendedName>
        <fullName evidence="1">DUF4097 domain-containing protein</fullName>
    </recommendedName>
</protein>
<organism evidence="2 3">
    <name type="scientific">Aquipluma nitroreducens</name>
    <dbReference type="NCBI Taxonomy" id="2010828"/>
    <lineage>
        <taxon>Bacteria</taxon>
        <taxon>Pseudomonadati</taxon>
        <taxon>Bacteroidota</taxon>
        <taxon>Bacteroidia</taxon>
        <taxon>Marinilabiliales</taxon>
        <taxon>Prolixibacteraceae</taxon>
        <taxon>Aquipluma</taxon>
    </lineage>
</organism>
<name>A0A5K7SAC2_9BACT</name>
<evidence type="ECO:0000313" key="3">
    <source>
        <dbReference type="Proteomes" id="UP001193389"/>
    </source>
</evidence>
<dbReference type="EMBL" id="AP018694">
    <property type="protein sequence ID" value="BBE18455.1"/>
    <property type="molecule type" value="Genomic_DNA"/>
</dbReference>
<dbReference type="RefSeq" id="WP_318346791.1">
    <property type="nucleotide sequence ID" value="NZ_AP018694.1"/>
</dbReference>
<dbReference type="KEGG" id="anf:AQPE_2617"/>
<dbReference type="AlphaFoldDB" id="A0A5K7SAC2"/>